<gene>
    <name evidence="2" type="ORF">V1477_001379</name>
</gene>
<organism evidence="2 3">
    <name type="scientific">Vespula maculifrons</name>
    <name type="common">Eastern yellow jacket</name>
    <name type="synonym">Wasp</name>
    <dbReference type="NCBI Taxonomy" id="7453"/>
    <lineage>
        <taxon>Eukaryota</taxon>
        <taxon>Metazoa</taxon>
        <taxon>Ecdysozoa</taxon>
        <taxon>Arthropoda</taxon>
        <taxon>Hexapoda</taxon>
        <taxon>Insecta</taxon>
        <taxon>Pterygota</taxon>
        <taxon>Neoptera</taxon>
        <taxon>Endopterygota</taxon>
        <taxon>Hymenoptera</taxon>
        <taxon>Apocrita</taxon>
        <taxon>Aculeata</taxon>
        <taxon>Vespoidea</taxon>
        <taxon>Vespidae</taxon>
        <taxon>Vespinae</taxon>
        <taxon>Vespula</taxon>
    </lineage>
</organism>
<reference evidence="2 3" key="1">
    <citation type="journal article" date="2024" name="Ann. Entomol. Soc. Am.">
        <title>Genomic analyses of the southern and eastern yellowjacket wasps (Hymenoptera: Vespidae) reveal evolutionary signatures of social life.</title>
        <authorList>
            <person name="Catto M.A."/>
            <person name="Caine P.B."/>
            <person name="Orr S.E."/>
            <person name="Hunt B.G."/>
            <person name="Goodisman M.A.D."/>
        </authorList>
    </citation>
    <scope>NUCLEOTIDE SEQUENCE [LARGE SCALE GENOMIC DNA]</scope>
    <source>
        <strain evidence="2">232</strain>
        <tissue evidence="2">Head and thorax</tissue>
    </source>
</reference>
<name>A0ABD2D099_VESMC</name>
<proteinExistence type="predicted"/>
<keyword evidence="3" id="KW-1185">Reference proteome</keyword>
<evidence type="ECO:0000313" key="3">
    <source>
        <dbReference type="Proteomes" id="UP001607303"/>
    </source>
</evidence>
<evidence type="ECO:0000313" key="2">
    <source>
        <dbReference type="EMBL" id="KAL2750394.1"/>
    </source>
</evidence>
<dbReference type="EMBL" id="JAYRBN010000013">
    <property type="protein sequence ID" value="KAL2750394.1"/>
    <property type="molecule type" value="Genomic_DNA"/>
</dbReference>
<dbReference type="AlphaFoldDB" id="A0ABD2D099"/>
<feature type="region of interest" description="Disordered" evidence="1">
    <location>
        <begin position="59"/>
        <end position="91"/>
    </location>
</feature>
<sequence length="91" mass="10872">MKIHHTVNSVVGYRTNQLENYRYRNNIYSNGMCEIRNGKENIWAINDNSKKEVRRINVGKKRKRKVMEEMKKSKMGMKSMSPPSSTKSRWY</sequence>
<feature type="compositionally biased region" description="Low complexity" evidence="1">
    <location>
        <begin position="76"/>
        <end position="85"/>
    </location>
</feature>
<accession>A0ABD2D099</accession>
<protein>
    <submittedName>
        <fullName evidence="2">Myb-like protein X</fullName>
    </submittedName>
</protein>
<dbReference type="Proteomes" id="UP001607303">
    <property type="component" value="Unassembled WGS sequence"/>
</dbReference>
<evidence type="ECO:0000256" key="1">
    <source>
        <dbReference type="SAM" id="MobiDB-lite"/>
    </source>
</evidence>
<comment type="caution">
    <text evidence="2">The sequence shown here is derived from an EMBL/GenBank/DDBJ whole genome shotgun (WGS) entry which is preliminary data.</text>
</comment>